<comment type="caution">
    <text evidence="2">The sequence shown here is derived from an EMBL/GenBank/DDBJ whole genome shotgun (WGS) entry which is preliminary data.</text>
</comment>
<keyword evidence="1" id="KW-1133">Transmembrane helix</keyword>
<dbReference type="STRING" id="1802389.A3C17_04085"/>
<name>A0A1F7TXS6_9BACT</name>
<dbReference type="Proteomes" id="UP000177097">
    <property type="component" value="Unassembled WGS sequence"/>
</dbReference>
<sequence length="115" mass="13109">MIKASVIAFPMFVAIVLVLFVVGVYRFTRESAPIRTTGKVTYGRCSERSTTSLMLVKTVTQSDGTSEMWLFGSDGKRVYPSEESLFADRAPELVTCVELTERQFRQELKYRRLLN</sequence>
<accession>A0A1F7TXS6</accession>
<evidence type="ECO:0000313" key="2">
    <source>
        <dbReference type="EMBL" id="OGL70344.1"/>
    </source>
</evidence>
<evidence type="ECO:0000313" key="3">
    <source>
        <dbReference type="Proteomes" id="UP000177097"/>
    </source>
</evidence>
<keyword evidence="1" id="KW-0812">Transmembrane</keyword>
<proteinExistence type="predicted"/>
<evidence type="ECO:0000256" key="1">
    <source>
        <dbReference type="SAM" id="Phobius"/>
    </source>
</evidence>
<dbReference type="AlphaFoldDB" id="A0A1F7TXS6"/>
<organism evidence="2 3">
    <name type="scientific">Candidatus Uhrbacteria bacterium RIFCSPHIGHO2_02_FULL_53_13</name>
    <dbReference type="NCBI Taxonomy" id="1802389"/>
    <lineage>
        <taxon>Bacteria</taxon>
        <taxon>Candidatus Uhriibacteriota</taxon>
    </lineage>
</organism>
<keyword evidence="1" id="KW-0472">Membrane</keyword>
<dbReference type="EMBL" id="MGDX01000031">
    <property type="protein sequence ID" value="OGL70344.1"/>
    <property type="molecule type" value="Genomic_DNA"/>
</dbReference>
<protein>
    <submittedName>
        <fullName evidence="2">Uncharacterized protein</fullName>
    </submittedName>
</protein>
<reference evidence="2 3" key="1">
    <citation type="journal article" date="2016" name="Nat. Commun.">
        <title>Thousands of microbial genomes shed light on interconnected biogeochemical processes in an aquifer system.</title>
        <authorList>
            <person name="Anantharaman K."/>
            <person name="Brown C.T."/>
            <person name="Hug L.A."/>
            <person name="Sharon I."/>
            <person name="Castelle C.J."/>
            <person name="Probst A.J."/>
            <person name="Thomas B.C."/>
            <person name="Singh A."/>
            <person name="Wilkins M.J."/>
            <person name="Karaoz U."/>
            <person name="Brodie E.L."/>
            <person name="Williams K.H."/>
            <person name="Hubbard S.S."/>
            <person name="Banfield J.F."/>
        </authorList>
    </citation>
    <scope>NUCLEOTIDE SEQUENCE [LARGE SCALE GENOMIC DNA]</scope>
</reference>
<feature type="transmembrane region" description="Helical" evidence="1">
    <location>
        <begin position="6"/>
        <end position="25"/>
    </location>
</feature>
<gene>
    <name evidence="2" type="ORF">A3C17_04085</name>
</gene>